<sequence length="615" mass="66001">MTERRKYELVLTLRSPFLFEGVVNTRVGVDSACIRGEAGEPIIPAAQIKGVLRDALERLALNTDLITGDKIDLLFGVPSKPTSAEQDRPERGQALFGDLGAPGCPTGSHTTRIEIDDSTGTVKRGALNVIELAAPLGAEVRFSGTLVISYDNRLDPVRIEKAMRAAIRLIPAIGSYKSAGFGEVVAAASSLDLLSGSALAPKAGDLTAERLVFDVRFDRPLLVDTSREADNVFEGASVIPGAVFKGAIAERLRLAGEDPEDERSPLGAALAALRISHAFPLSGEPGAAPCREALALPASVVFMKLEKAYLFADAIAAPGPGRGVLFNGEQAAPDYIAGGKDGDQDAFRAWFGLPRFGGRPLLRTHIAMNEDKDGHRIGMDERSFTAVDKKLYSTSMVGVGKHKWRLTVDSSAIADRQIAARLLSAFSGEMDGIGRTAAIASFVAAEEPDQDMSEGDIIDIVLTTPAVLFDPVEAGAVSALTMTERYRRYFETILGVTLVNFFARQSLAGQYPALRRRPYGKAYYPFVQTEPGAVFRLQVPPTARGKLDEALRLGLPVPDLGGQPATWKTCPFVRENGYGEIRLHRLQPDGADTAAGADTARPWVLVENVDFVEEA</sequence>
<dbReference type="EMBL" id="QGTR01000001">
    <property type="protein sequence ID" value="PWW03808.1"/>
    <property type="molecule type" value="Genomic_DNA"/>
</dbReference>
<evidence type="ECO:0000259" key="2">
    <source>
        <dbReference type="Pfam" id="PF03787"/>
    </source>
</evidence>
<evidence type="ECO:0000256" key="1">
    <source>
        <dbReference type="ARBA" id="ARBA00023118"/>
    </source>
</evidence>
<feature type="domain" description="CRISPR type III-associated protein" evidence="2">
    <location>
        <begin position="11"/>
        <end position="184"/>
    </location>
</feature>
<dbReference type="Pfam" id="PF03787">
    <property type="entry name" value="RAMPs"/>
    <property type="match status" value="1"/>
</dbReference>
<gene>
    <name evidence="3" type="ORF">DFR52_101496</name>
</gene>
<accession>A0A317PQN8</accession>
<dbReference type="CDD" id="cd09726">
    <property type="entry name" value="RAMP_I_III"/>
    <property type="match status" value="1"/>
</dbReference>
<evidence type="ECO:0000313" key="4">
    <source>
        <dbReference type="Proteomes" id="UP000246352"/>
    </source>
</evidence>
<protein>
    <submittedName>
        <fullName evidence="3">CRISPR/Cas system CSM-associated protein Csm3 (Group 7 of RAMP superfamily)</fullName>
    </submittedName>
</protein>
<organism evidence="3 4">
    <name type="scientific">Hoeflea marina</name>
    <dbReference type="NCBI Taxonomy" id="274592"/>
    <lineage>
        <taxon>Bacteria</taxon>
        <taxon>Pseudomonadati</taxon>
        <taxon>Pseudomonadota</taxon>
        <taxon>Alphaproteobacteria</taxon>
        <taxon>Hyphomicrobiales</taxon>
        <taxon>Rhizobiaceae</taxon>
        <taxon>Hoeflea</taxon>
    </lineage>
</organism>
<keyword evidence="1" id="KW-0051">Antiviral defense</keyword>
<proteinExistence type="predicted"/>
<dbReference type="RefSeq" id="WP_158284839.1">
    <property type="nucleotide sequence ID" value="NZ_QGTR01000001.1"/>
</dbReference>
<evidence type="ECO:0000313" key="3">
    <source>
        <dbReference type="EMBL" id="PWW03808.1"/>
    </source>
</evidence>
<dbReference type="Proteomes" id="UP000246352">
    <property type="component" value="Unassembled WGS sequence"/>
</dbReference>
<dbReference type="GO" id="GO:0051607">
    <property type="term" value="P:defense response to virus"/>
    <property type="evidence" value="ECO:0007669"/>
    <property type="project" value="UniProtKB-KW"/>
</dbReference>
<keyword evidence="4" id="KW-1185">Reference proteome</keyword>
<reference evidence="3 4" key="1">
    <citation type="submission" date="2018-05" db="EMBL/GenBank/DDBJ databases">
        <title>Genomic Encyclopedia of Type Strains, Phase IV (KMG-IV): sequencing the most valuable type-strain genomes for metagenomic binning, comparative biology and taxonomic classification.</title>
        <authorList>
            <person name="Goeker M."/>
        </authorList>
    </citation>
    <scope>NUCLEOTIDE SEQUENCE [LARGE SCALE GENOMIC DNA]</scope>
    <source>
        <strain evidence="3 4">DSM 16791</strain>
    </source>
</reference>
<name>A0A317PQN8_9HYPH</name>
<dbReference type="AlphaFoldDB" id="A0A317PQN8"/>
<dbReference type="InterPro" id="IPR005537">
    <property type="entry name" value="RAMP_III_fam"/>
</dbReference>
<comment type="caution">
    <text evidence="3">The sequence shown here is derived from an EMBL/GenBank/DDBJ whole genome shotgun (WGS) entry which is preliminary data.</text>
</comment>
<dbReference type="OrthoDB" id="7365697at2"/>